<feature type="domain" description="SpoVT-AbrB" evidence="1">
    <location>
        <begin position="50"/>
        <end position="77"/>
    </location>
</feature>
<protein>
    <recommendedName>
        <fullName evidence="1">SpoVT-AbrB domain-containing protein</fullName>
    </recommendedName>
</protein>
<dbReference type="InterPro" id="IPR037914">
    <property type="entry name" value="SpoVT-AbrB_sf"/>
</dbReference>
<evidence type="ECO:0000313" key="3">
    <source>
        <dbReference type="Proteomes" id="UP000657075"/>
    </source>
</evidence>
<reference evidence="2" key="1">
    <citation type="journal article" date="2014" name="Int. J. Syst. Evol. Microbiol.">
        <title>Complete genome sequence of Corynebacterium casei LMG S-19264T (=DSM 44701T), isolated from a smear-ripened cheese.</title>
        <authorList>
            <consortium name="US DOE Joint Genome Institute (JGI-PGF)"/>
            <person name="Walter F."/>
            <person name="Albersmeier A."/>
            <person name="Kalinowski J."/>
            <person name="Ruckert C."/>
        </authorList>
    </citation>
    <scope>NUCLEOTIDE SEQUENCE</scope>
    <source>
        <strain evidence="2">JCM 11219</strain>
    </source>
</reference>
<gene>
    <name evidence="2" type="ORF">GCM10007112_24270</name>
</gene>
<proteinExistence type="predicted"/>
<sequence>MMTSRLRLVRVSRRLLISLGTHVKSSSPVRVMILLPRTGEVVKFVARTFKDGKTITVRLPAPLARAYGIQPGDEVVVLGIEELESIESISNNNLATAQPLSVSRS</sequence>
<dbReference type="SUPFAM" id="SSF89447">
    <property type="entry name" value="AbrB/MazE/MraZ-like"/>
    <property type="match status" value="1"/>
</dbReference>
<evidence type="ECO:0000313" key="2">
    <source>
        <dbReference type="EMBL" id="GGI86425.1"/>
    </source>
</evidence>
<dbReference type="InterPro" id="IPR007159">
    <property type="entry name" value="SpoVT-AbrB_dom"/>
</dbReference>
<dbReference type="Proteomes" id="UP000657075">
    <property type="component" value="Unassembled WGS sequence"/>
</dbReference>
<name>A0A830EMW8_9CREN</name>
<dbReference type="GO" id="GO:0003677">
    <property type="term" value="F:DNA binding"/>
    <property type="evidence" value="ECO:0007669"/>
    <property type="project" value="InterPro"/>
</dbReference>
<dbReference type="RefSeq" id="WP_373286831.1">
    <property type="nucleotide sequence ID" value="NZ_AP026830.1"/>
</dbReference>
<comment type="caution">
    <text evidence="2">The sequence shown here is derived from an EMBL/GenBank/DDBJ whole genome shotgun (WGS) entry which is preliminary data.</text>
</comment>
<organism evidence="2 3">
    <name type="scientific">Vulcanisaeta souniana JCM 11219</name>
    <dbReference type="NCBI Taxonomy" id="1293586"/>
    <lineage>
        <taxon>Archaea</taxon>
        <taxon>Thermoproteota</taxon>
        <taxon>Thermoprotei</taxon>
        <taxon>Thermoproteales</taxon>
        <taxon>Thermoproteaceae</taxon>
        <taxon>Vulcanisaeta</taxon>
    </lineage>
</organism>
<dbReference type="EMBL" id="BMNM01000014">
    <property type="protein sequence ID" value="GGI86425.1"/>
    <property type="molecule type" value="Genomic_DNA"/>
</dbReference>
<reference evidence="2" key="2">
    <citation type="submission" date="2020-09" db="EMBL/GenBank/DDBJ databases">
        <authorList>
            <person name="Sun Q."/>
            <person name="Ohkuma M."/>
        </authorList>
    </citation>
    <scope>NUCLEOTIDE SEQUENCE</scope>
    <source>
        <strain evidence="2">JCM 11219</strain>
    </source>
</reference>
<dbReference type="GeneID" id="301354593"/>
<accession>A0A830EMW8</accession>
<dbReference type="AlphaFoldDB" id="A0A830EMW8"/>
<evidence type="ECO:0000259" key="1">
    <source>
        <dbReference type="Pfam" id="PF04014"/>
    </source>
</evidence>
<dbReference type="Pfam" id="PF04014">
    <property type="entry name" value="MazE_antitoxin"/>
    <property type="match status" value="1"/>
</dbReference>